<dbReference type="GO" id="GO:0015079">
    <property type="term" value="F:potassium ion transmembrane transporter activity"/>
    <property type="evidence" value="ECO:0007669"/>
    <property type="project" value="InterPro"/>
</dbReference>
<evidence type="ECO:0000259" key="8">
    <source>
        <dbReference type="PROSITE" id="PS51202"/>
    </source>
</evidence>
<evidence type="ECO:0000256" key="4">
    <source>
        <dbReference type="ARBA" id="ARBA00022958"/>
    </source>
</evidence>
<proteinExistence type="predicted"/>
<keyword evidence="6" id="KW-0406">Ion transport</keyword>
<dbReference type="NCBIfam" id="NF007041">
    <property type="entry name" value="PRK09496.3-4"/>
    <property type="match status" value="1"/>
</dbReference>
<evidence type="ECO:0000259" key="7">
    <source>
        <dbReference type="PROSITE" id="PS51201"/>
    </source>
</evidence>
<dbReference type="Gene3D" id="3.40.50.720">
    <property type="entry name" value="NAD(P)-binding Rossmann-like Domain"/>
    <property type="match status" value="2"/>
</dbReference>
<dbReference type="GO" id="GO:0005886">
    <property type="term" value="C:plasma membrane"/>
    <property type="evidence" value="ECO:0007669"/>
    <property type="project" value="InterPro"/>
</dbReference>
<feature type="domain" description="RCK C-terminal" evidence="8">
    <location>
        <begin position="199"/>
        <end position="280"/>
    </location>
</feature>
<dbReference type="Pfam" id="PF02254">
    <property type="entry name" value="TrkA_N"/>
    <property type="match status" value="2"/>
</dbReference>
<dbReference type="Pfam" id="PF02080">
    <property type="entry name" value="TrkA_C"/>
    <property type="match status" value="2"/>
</dbReference>
<dbReference type="InterPro" id="IPR003148">
    <property type="entry name" value="RCK_N"/>
</dbReference>
<dbReference type="InterPro" id="IPR006037">
    <property type="entry name" value="RCK_C"/>
</dbReference>
<dbReference type="SUPFAM" id="SSF116726">
    <property type="entry name" value="TrkA C-terminal domain-like"/>
    <property type="match status" value="2"/>
</dbReference>
<name>A0A1H3HGY6_9EURY</name>
<dbReference type="NCBIfam" id="NF007039">
    <property type="entry name" value="PRK09496.3-2"/>
    <property type="match status" value="1"/>
</dbReference>
<sequence length="505" mass="54552">MSPSTVRPRWVADGRAWISVVVETTPQIPSRGTASRYGGHNPFTLPPRTPAYETRGGRSVHVVIIGAGQVGESIAADLQHDHDVVVVENRADRADELTYALDVLTITGDGTDLDTLEEADIGEADMVLATTDDDETNIVACSTAKAITPSAFTIARIKNTKYLRTWEHDEGAFGIDLMVCTNLLTAESIVRVVGLPAARDVDVFAGGRVQMAEFEIGDGSPIVDQTVEEADRFDSLTFAAILRDGDVEVPRGDSCLLAGDRVVVIGSPHSVQTFARTIAPEESPDESAEVVVIGGSEIGYHVCRLLEKRGLSPRLVEQDHERARTLAEQLPETLVMESDATDMGFLEREHVGDADILVSTLDSDEKNLLECLLARRLGVERTVAVIDRTSYVDLFETVGVDVGVSPREVVAEEITRFTQSGSAENVAFIESDRAEVLEVEISADSALAGKTIRDAMADLPECVVIGAITRNRELIVPRGDTEIRAGDHVVVFVETPVVDEVTALL</sequence>
<comment type="function">
    <text evidence="1">Part of a potassium transport system.</text>
</comment>
<reference evidence="10" key="1">
    <citation type="submission" date="2016-10" db="EMBL/GenBank/DDBJ databases">
        <authorList>
            <person name="Varghese N."/>
            <person name="Submissions S."/>
        </authorList>
    </citation>
    <scope>NUCLEOTIDE SEQUENCE [LARGE SCALE GENOMIC DNA]</scope>
    <source>
        <strain evidence="10">DC30,IBRC 10041,KCTC 4046</strain>
    </source>
</reference>
<feature type="domain" description="RCK N-terminal" evidence="7">
    <location>
        <begin position="59"/>
        <end position="179"/>
    </location>
</feature>
<dbReference type="PANTHER" id="PTHR43833:SF5">
    <property type="entry name" value="TRK SYSTEM POTASSIUM UPTAKE PROTEIN TRKA"/>
    <property type="match status" value="1"/>
</dbReference>
<feature type="domain" description="RCK C-terminal" evidence="8">
    <location>
        <begin position="424"/>
        <end position="505"/>
    </location>
</feature>
<evidence type="ECO:0000313" key="10">
    <source>
        <dbReference type="Proteomes" id="UP000199079"/>
    </source>
</evidence>
<evidence type="ECO:0000256" key="5">
    <source>
        <dbReference type="ARBA" id="ARBA00023027"/>
    </source>
</evidence>
<dbReference type="PROSITE" id="PS51201">
    <property type="entry name" value="RCK_N"/>
    <property type="match status" value="2"/>
</dbReference>
<evidence type="ECO:0000256" key="1">
    <source>
        <dbReference type="ARBA" id="ARBA00003660"/>
    </source>
</evidence>
<evidence type="ECO:0000313" key="9">
    <source>
        <dbReference type="EMBL" id="SDY14485.1"/>
    </source>
</evidence>
<evidence type="ECO:0000256" key="3">
    <source>
        <dbReference type="ARBA" id="ARBA00022538"/>
    </source>
</evidence>
<keyword evidence="2" id="KW-0813">Transport</keyword>
<dbReference type="PRINTS" id="PR00335">
    <property type="entry name" value="KUPTAKETRKA"/>
</dbReference>
<dbReference type="SUPFAM" id="SSF51735">
    <property type="entry name" value="NAD(P)-binding Rossmann-fold domains"/>
    <property type="match status" value="2"/>
</dbReference>
<evidence type="ECO:0000256" key="2">
    <source>
        <dbReference type="ARBA" id="ARBA00022448"/>
    </source>
</evidence>
<dbReference type="NCBIfam" id="NF007034">
    <property type="entry name" value="PRK09496.2-1"/>
    <property type="match status" value="1"/>
</dbReference>
<dbReference type="AlphaFoldDB" id="A0A1H3HGY6"/>
<dbReference type="NCBIfam" id="NF007031">
    <property type="entry name" value="PRK09496.1-2"/>
    <property type="match status" value="1"/>
</dbReference>
<dbReference type="PROSITE" id="PS51202">
    <property type="entry name" value="RCK_C"/>
    <property type="match status" value="2"/>
</dbReference>
<keyword evidence="4" id="KW-0630">Potassium</keyword>
<dbReference type="InterPro" id="IPR036721">
    <property type="entry name" value="RCK_C_sf"/>
</dbReference>
<keyword evidence="10" id="KW-1185">Reference proteome</keyword>
<keyword evidence="5" id="KW-0520">NAD</keyword>
<feature type="domain" description="RCK N-terminal" evidence="7">
    <location>
        <begin position="287"/>
        <end position="406"/>
    </location>
</feature>
<dbReference type="InterPro" id="IPR036291">
    <property type="entry name" value="NAD(P)-bd_dom_sf"/>
</dbReference>
<dbReference type="EMBL" id="FNPC01000003">
    <property type="protein sequence ID" value="SDY14485.1"/>
    <property type="molecule type" value="Genomic_DNA"/>
</dbReference>
<dbReference type="InterPro" id="IPR006036">
    <property type="entry name" value="K_uptake_TrkA"/>
</dbReference>
<dbReference type="PANTHER" id="PTHR43833">
    <property type="entry name" value="POTASSIUM CHANNEL PROTEIN 2-RELATED-RELATED"/>
    <property type="match status" value="1"/>
</dbReference>
<dbReference type="InterPro" id="IPR050721">
    <property type="entry name" value="Trk_Ktr_HKT_K-transport"/>
</dbReference>
<dbReference type="Gene3D" id="3.30.70.1450">
    <property type="entry name" value="Regulator of K+ conductance, C-terminal domain"/>
    <property type="match status" value="2"/>
</dbReference>
<protein>
    <submittedName>
        <fullName evidence="9">Trk system potassium uptake protein TrkA</fullName>
    </submittedName>
</protein>
<dbReference type="Proteomes" id="UP000199079">
    <property type="component" value="Unassembled WGS sequence"/>
</dbReference>
<accession>A0A1H3HGY6</accession>
<keyword evidence="3" id="KW-0633">Potassium transport</keyword>
<organism evidence="9 10">
    <name type="scientific">Halopenitus persicus</name>
    <dbReference type="NCBI Taxonomy" id="1048396"/>
    <lineage>
        <taxon>Archaea</taxon>
        <taxon>Methanobacteriati</taxon>
        <taxon>Methanobacteriota</taxon>
        <taxon>Stenosarchaea group</taxon>
        <taxon>Halobacteria</taxon>
        <taxon>Halobacteriales</taxon>
        <taxon>Haloferacaceae</taxon>
        <taxon>Halopenitus</taxon>
    </lineage>
</organism>
<evidence type="ECO:0000256" key="6">
    <source>
        <dbReference type="ARBA" id="ARBA00023065"/>
    </source>
</evidence>
<gene>
    <name evidence="9" type="ORF">SAMN05216564_103267</name>
</gene>